<proteinExistence type="predicted"/>
<evidence type="ECO:0000256" key="1">
    <source>
        <dbReference type="SAM" id="Phobius"/>
    </source>
</evidence>
<accession>A0A6S6S8I8</accession>
<keyword evidence="1" id="KW-1133">Transmembrane helix</keyword>
<dbReference type="AlphaFoldDB" id="A0A6S6S8I8"/>
<name>A0A6S6S8I8_9BACT</name>
<sequence length="125" mass="14824">MPEIHDPYLNTIQRNLNEEKIKERKEKVQKSKTHKKSFLSQNIVISDYIHLPESLQKFFLLSIFIFVPYLFGVIIMSLLLGYKSFQEFTTFNFDLFMLSWTVGYETIALILLLIIIRSALVFKQK</sequence>
<dbReference type="EMBL" id="CACVAR010000126">
    <property type="protein sequence ID" value="CAA6804703.1"/>
    <property type="molecule type" value="Genomic_DNA"/>
</dbReference>
<feature type="transmembrane region" description="Helical" evidence="1">
    <location>
        <begin position="102"/>
        <end position="122"/>
    </location>
</feature>
<reference evidence="2" key="1">
    <citation type="submission" date="2020-01" db="EMBL/GenBank/DDBJ databases">
        <authorList>
            <person name="Meier V. D."/>
            <person name="Meier V D."/>
        </authorList>
    </citation>
    <scope>NUCLEOTIDE SEQUENCE</scope>
    <source>
        <strain evidence="2">HLG_WM_MAG_03</strain>
    </source>
</reference>
<keyword evidence="1" id="KW-0812">Transmembrane</keyword>
<protein>
    <submittedName>
        <fullName evidence="2">Uncharacterized protein</fullName>
    </submittedName>
</protein>
<feature type="transmembrane region" description="Helical" evidence="1">
    <location>
        <begin position="58"/>
        <end position="82"/>
    </location>
</feature>
<evidence type="ECO:0000313" key="2">
    <source>
        <dbReference type="EMBL" id="CAA6804703.1"/>
    </source>
</evidence>
<keyword evidence="1" id="KW-0472">Membrane</keyword>
<gene>
    <name evidence="2" type="ORF">HELGO_WM35768</name>
</gene>
<organism evidence="2">
    <name type="scientific">uncultured Sulfurovum sp</name>
    <dbReference type="NCBI Taxonomy" id="269237"/>
    <lineage>
        <taxon>Bacteria</taxon>
        <taxon>Pseudomonadati</taxon>
        <taxon>Campylobacterota</taxon>
        <taxon>Epsilonproteobacteria</taxon>
        <taxon>Campylobacterales</taxon>
        <taxon>Sulfurovaceae</taxon>
        <taxon>Sulfurovum</taxon>
        <taxon>environmental samples</taxon>
    </lineage>
</organism>